<dbReference type="EMBL" id="CAXHTB010000022">
    <property type="protein sequence ID" value="CAL0330638.1"/>
    <property type="molecule type" value="Genomic_DNA"/>
</dbReference>
<dbReference type="GO" id="GO:0003700">
    <property type="term" value="F:DNA-binding transcription factor activity"/>
    <property type="evidence" value="ECO:0007669"/>
    <property type="project" value="InterPro"/>
</dbReference>
<dbReference type="PROSITE" id="PS50811">
    <property type="entry name" value="WRKY"/>
    <property type="match status" value="1"/>
</dbReference>
<evidence type="ECO:0000256" key="6">
    <source>
        <dbReference type="SAM" id="Coils"/>
    </source>
</evidence>
<keyword evidence="6" id="KW-0175">Coiled coil</keyword>
<evidence type="ECO:0000313" key="9">
    <source>
        <dbReference type="EMBL" id="CAL0330638.1"/>
    </source>
</evidence>
<feature type="domain" description="WRKY" evidence="8">
    <location>
        <begin position="194"/>
        <end position="218"/>
    </location>
</feature>
<comment type="subcellular location">
    <subcellularLocation>
        <location evidence="1">Nucleus</location>
    </subcellularLocation>
</comment>
<comment type="caution">
    <text evidence="9">The sequence shown here is derived from an EMBL/GenBank/DDBJ whole genome shotgun (WGS) entry which is preliminary data.</text>
</comment>
<dbReference type="Proteomes" id="UP001497480">
    <property type="component" value="Unassembled WGS sequence"/>
</dbReference>
<evidence type="ECO:0000256" key="4">
    <source>
        <dbReference type="ARBA" id="ARBA00023163"/>
    </source>
</evidence>
<keyword evidence="3" id="KW-0238">DNA-binding</keyword>
<reference evidence="9 10" key="1">
    <citation type="submission" date="2024-03" db="EMBL/GenBank/DDBJ databases">
        <authorList>
            <person name="Martinez-Hernandez J."/>
        </authorList>
    </citation>
    <scope>NUCLEOTIDE SEQUENCE [LARGE SCALE GENOMIC DNA]</scope>
</reference>
<feature type="region of interest" description="Disordered" evidence="7">
    <location>
        <begin position="151"/>
        <end position="177"/>
    </location>
</feature>
<feature type="compositionally biased region" description="Polar residues" evidence="7">
    <location>
        <begin position="498"/>
        <end position="507"/>
    </location>
</feature>
<keyword evidence="2" id="KW-0805">Transcription regulation</keyword>
<evidence type="ECO:0000313" key="10">
    <source>
        <dbReference type="Proteomes" id="UP001497480"/>
    </source>
</evidence>
<dbReference type="InterPro" id="IPR003657">
    <property type="entry name" value="WRKY_dom"/>
</dbReference>
<dbReference type="Gene3D" id="2.20.25.80">
    <property type="entry name" value="WRKY domain"/>
    <property type="match status" value="1"/>
</dbReference>
<keyword evidence="5" id="KW-0539">Nucleus</keyword>
<name>A0AAV1Y9I8_LUPLU</name>
<feature type="coiled-coil region" evidence="6">
    <location>
        <begin position="39"/>
        <end position="66"/>
    </location>
</feature>
<dbReference type="InterPro" id="IPR044810">
    <property type="entry name" value="WRKY_plant"/>
</dbReference>
<keyword evidence="4" id="KW-0804">Transcription</keyword>
<evidence type="ECO:0000256" key="2">
    <source>
        <dbReference type="ARBA" id="ARBA00023015"/>
    </source>
</evidence>
<evidence type="ECO:0000256" key="7">
    <source>
        <dbReference type="SAM" id="MobiDB-lite"/>
    </source>
</evidence>
<accession>A0AAV1Y9I8</accession>
<evidence type="ECO:0000256" key="5">
    <source>
        <dbReference type="ARBA" id="ARBA00023242"/>
    </source>
</evidence>
<gene>
    <name evidence="9" type="ORF">LLUT_LOCUS31698</name>
</gene>
<organism evidence="9 10">
    <name type="scientific">Lupinus luteus</name>
    <name type="common">European yellow lupine</name>
    <dbReference type="NCBI Taxonomy" id="3873"/>
    <lineage>
        <taxon>Eukaryota</taxon>
        <taxon>Viridiplantae</taxon>
        <taxon>Streptophyta</taxon>
        <taxon>Embryophyta</taxon>
        <taxon>Tracheophyta</taxon>
        <taxon>Spermatophyta</taxon>
        <taxon>Magnoliopsida</taxon>
        <taxon>eudicotyledons</taxon>
        <taxon>Gunneridae</taxon>
        <taxon>Pentapetalae</taxon>
        <taxon>rosids</taxon>
        <taxon>fabids</taxon>
        <taxon>Fabales</taxon>
        <taxon>Fabaceae</taxon>
        <taxon>Papilionoideae</taxon>
        <taxon>50 kb inversion clade</taxon>
        <taxon>genistoids sensu lato</taxon>
        <taxon>core genistoids</taxon>
        <taxon>Genisteae</taxon>
        <taxon>Lupinus</taxon>
    </lineage>
</organism>
<dbReference type="AlphaFoldDB" id="A0AAV1Y9I8"/>
<dbReference type="PANTHER" id="PTHR31429">
    <property type="entry name" value="WRKY TRANSCRIPTION FACTOR 36-RELATED"/>
    <property type="match status" value="1"/>
</dbReference>
<dbReference type="GO" id="GO:0043565">
    <property type="term" value="F:sequence-specific DNA binding"/>
    <property type="evidence" value="ECO:0007669"/>
    <property type="project" value="InterPro"/>
</dbReference>
<dbReference type="GO" id="GO:0005634">
    <property type="term" value="C:nucleus"/>
    <property type="evidence" value="ECO:0007669"/>
    <property type="project" value="UniProtKB-SubCell"/>
</dbReference>
<evidence type="ECO:0000256" key="1">
    <source>
        <dbReference type="ARBA" id="ARBA00004123"/>
    </source>
</evidence>
<sequence length="507" mass="55657">MNLFVPFLHVILTCHHEPPITNTERSMEEVEAKEYSVKKDKVDYQLETAKAEMGEVKEENERLKMCLNKIMDEYRTLQMQFYERKMSTDKENNPSHQEIIEESDMVSLSLGRVPRNHEEKVIKVTKPTLKDEEEFNQDLALGLECKYETSKSGSTTNNNVANLPNTTSPANSSEVQKEEGGKILKTMRDVEHDEVQRCVEDMSILITTYEGTHNHSLPLSATAMASTTSAAASMLLSGSSTSHSTSIPFSSTTSTMTNHVNNNLHGLKFYLSDGSKPKQLYLSSPALTSSPSHPTVTLDLTSNPPLSSSPFVRFNSSNYNQPRYPSSTTSLNFSSSESNNNNATMSWSNNGFLNYGTTQPYNSNKNNILSSVNFARQQQQQPIENFYQPFMQNSNTFLPQGVTTTTSTTTTHNQHGLPDTIAAATKAITADPTFQTALAAALSSFIGSGGANGSTQGNINEGIGQKLSQKIKWAEMFPSSSSNLANSTSKTNGGCGSNFLNKTSTNT</sequence>
<evidence type="ECO:0000256" key="3">
    <source>
        <dbReference type="ARBA" id="ARBA00023125"/>
    </source>
</evidence>
<keyword evidence="10" id="KW-1185">Reference proteome</keyword>
<feature type="compositionally biased region" description="Polar residues" evidence="7">
    <location>
        <begin position="151"/>
        <end position="174"/>
    </location>
</feature>
<feature type="region of interest" description="Disordered" evidence="7">
    <location>
        <begin position="283"/>
        <end position="302"/>
    </location>
</feature>
<evidence type="ECO:0000259" key="8">
    <source>
        <dbReference type="PROSITE" id="PS50811"/>
    </source>
</evidence>
<feature type="region of interest" description="Disordered" evidence="7">
    <location>
        <begin position="484"/>
        <end position="507"/>
    </location>
</feature>
<protein>
    <recommendedName>
        <fullName evidence="8">WRKY domain-containing protein</fullName>
    </recommendedName>
</protein>
<proteinExistence type="predicted"/>
<dbReference type="PANTHER" id="PTHR31429:SF86">
    <property type="entry name" value="WRKY TRANSCRIPTION FACTOR 61-RELATED"/>
    <property type="match status" value="1"/>
</dbReference>
<dbReference type="InterPro" id="IPR036576">
    <property type="entry name" value="WRKY_dom_sf"/>
</dbReference>